<keyword evidence="1" id="KW-1133">Transmembrane helix</keyword>
<name>A0AAW0FPR5_9APHY</name>
<keyword evidence="1" id="KW-0812">Transmembrane</keyword>
<sequence>MSCFRLLLMSVQSILLLLTNYVGLVLNVFKSFGMRDGETSLKVDANTPHLLRQIMDSVHNGDFDAEIFKRTGDDAQRVADLLQDLLDGGKTRKLLGEVSTQYNRKQACSALVHMAESSHVHPRVFFVKVELSSLRPECYGSVSDVYIGTYKGQKVALRSIRIRPGYGHHRIREKLVSQALLWRQLHHPSIVPLFGVDPVTVYNAPVLVQPFVEKGNIREHVHRLGQKPDENQLVSWLLDIARGVEYLHDMGIHHGDLRGNNICLSDDGVAQVNDIVLTQFHEEWSEASPHANGRPGRWMAPEYLNSSIPTFEADVFSFGFVAIELYTGEIPSPEFSDDDFIDRTCSGVFPSMPHSISAAVWTLVNGCWMLEPSSRPSMKSVVESLRSV</sequence>
<reference evidence="3 4" key="1">
    <citation type="submission" date="2022-09" db="EMBL/GenBank/DDBJ databases">
        <authorList>
            <person name="Palmer J.M."/>
        </authorList>
    </citation>
    <scope>NUCLEOTIDE SEQUENCE [LARGE SCALE GENOMIC DNA]</scope>
    <source>
        <strain evidence="3 4">DSM 7382</strain>
    </source>
</reference>
<comment type="caution">
    <text evidence="3">The sequence shown here is derived from an EMBL/GenBank/DDBJ whole genome shotgun (WGS) entry which is preliminary data.</text>
</comment>
<dbReference type="InterPro" id="IPR051681">
    <property type="entry name" value="Ser/Thr_Kinases-Pseudokinases"/>
</dbReference>
<dbReference type="EMBL" id="JASBNA010000032">
    <property type="protein sequence ID" value="KAK7683038.1"/>
    <property type="molecule type" value="Genomic_DNA"/>
</dbReference>
<dbReference type="PANTHER" id="PTHR44329">
    <property type="entry name" value="SERINE/THREONINE-PROTEIN KINASE TNNI3K-RELATED"/>
    <property type="match status" value="1"/>
</dbReference>
<accession>A0AAW0FPR5</accession>
<dbReference type="GO" id="GO:0004674">
    <property type="term" value="F:protein serine/threonine kinase activity"/>
    <property type="evidence" value="ECO:0007669"/>
    <property type="project" value="TreeGrafter"/>
</dbReference>
<dbReference type="Proteomes" id="UP001385951">
    <property type="component" value="Unassembled WGS sequence"/>
</dbReference>
<dbReference type="InterPro" id="IPR008266">
    <property type="entry name" value="Tyr_kinase_AS"/>
</dbReference>
<dbReference type="InterPro" id="IPR000719">
    <property type="entry name" value="Prot_kinase_dom"/>
</dbReference>
<keyword evidence="4" id="KW-1185">Reference proteome</keyword>
<dbReference type="InterPro" id="IPR001245">
    <property type="entry name" value="Ser-Thr/Tyr_kinase_cat_dom"/>
</dbReference>
<evidence type="ECO:0000259" key="2">
    <source>
        <dbReference type="PROSITE" id="PS50011"/>
    </source>
</evidence>
<feature type="transmembrane region" description="Helical" evidence="1">
    <location>
        <begin position="6"/>
        <end position="29"/>
    </location>
</feature>
<protein>
    <recommendedName>
        <fullName evidence="2">Protein kinase domain-containing protein</fullName>
    </recommendedName>
</protein>
<dbReference type="Pfam" id="PF07714">
    <property type="entry name" value="PK_Tyr_Ser-Thr"/>
    <property type="match status" value="1"/>
</dbReference>
<dbReference type="GO" id="GO:0005524">
    <property type="term" value="F:ATP binding"/>
    <property type="evidence" value="ECO:0007669"/>
    <property type="project" value="InterPro"/>
</dbReference>
<keyword evidence="1" id="KW-0472">Membrane</keyword>
<dbReference type="PROSITE" id="PS00109">
    <property type="entry name" value="PROTEIN_KINASE_TYR"/>
    <property type="match status" value="1"/>
</dbReference>
<evidence type="ECO:0000256" key="1">
    <source>
        <dbReference type="SAM" id="Phobius"/>
    </source>
</evidence>
<dbReference type="AlphaFoldDB" id="A0AAW0FPR5"/>
<proteinExistence type="predicted"/>
<dbReference type="SUPFAM" id="SSF56112">
    <property type="entry name" value="Protein kinase-like (PK-like)"/>
    <property type="match status" value="1"/>
</dbReference>
<dbReference type="InterPro" id="IPR011009">
    <property type="entry name" value="Kinase-like_dom_sf"/>
</dbReference>
<feature type="domain" description="Protein kinase" evidence="2">
    <location>
        <begin position="131"/>
        <end position="388"/>
    </location>
</feature>
<evidence type="ECO:0000313" key="4">
    <source>
        <dbReference type="Proteomes" id="UP001385951"/>
    </source>
</evidence>
<dbReference type="PROSITE" id="PS50011">
    <property type="entry name" value="PROTEIN_KINASE_DOM"/>
    <property type="match status" value="1"/>
</dbReference>
<organism evidence="3 4">
    <name type="scientific">Cerrena zonata</name>
    <dbReference type="NCBI Taxonomy" id="2478898"/>
    <lineage>
        <taxon>Eukaryota</taxon>
        <taxon>Fungi</taxon>
        <taxon>Dikarya</taxon>
        <taxon>Basidiomycota</taxon>
        <taxon>Agaricomycotina</taxon>
        <taxon>Agaricomycetes</taxon>
        <taxon>Polyporales</taxon>
        <taxon>Cerrenaceae</taxon>
        <taxon>Cerrena</taxon>
    </lineage>
</organism>
<gene>
    <name evidence="3" type="ORF">QCA50_013710</name>
</gene>
<evidence type="ECO:0000313" key="3">
    <source>
        <dbReference type="EMBL" id="KAK7683038.1"/>
    </source>
</evidence>
<dbReference type="Gene3D" id="1.10.510.10">
    <property type="entry name" value="Transferase(Phosphotransferase) domain 1"/>
    <property type="match status" value="1"/>
</dbReference>